<dbReference type="Pfam" id="PF07670">
    <property type="entry name" value="Gate"/>
    <property type="match status" value="1"/>
</dbReference>
<dbReference type="InterPro" id="IPR011642">
    <property type="entry name" value="Gate_dom"/>
</dbReference>
<feature type="transmembrane region" description="Helical" evidence="1">
    <location>
        <begin position="179"/>
        <end position="203"/>
    </location>
</feature>
<dbReference type="GeneID" id="71855917"/>
<feature type="domain" description="Nucleoside transporter/FeoB GTPase Gate" evidence="2">
    <location>
        <begin position="181"/>
        <end position="281"/>
    </location>
</feature>
<evidence type="ECO:0000256" key="1">
    <source>
        <dbReference type="SAM" id="Phobius"/>
    </source>
</evidence>
<keyword evidence="1" id="KW-0472">Membrane</keyword>
<feature type="transmembrane region" description="Helical" evidence="1">
    <location>
        <begin position="142"/>
        <end position="159"/>
    </location>
</feature>
<dbReference type="Proteomes" id="UP001595821">
    <property type="component" value="Unassembled WGS sequence"/>
</dbReference>
<dbReference type="AlphaFoldDB" id="A0ABD5P010"/>
<feature type="transmembrane region" description="Helical" evidence="1">
    <location>
        <begin position="289"/>
        <end position="306"/>
    </location>
</feature>
<gene>
    <name evidence="3" type="ORF">ACFOZ7_11635</name>
</gene>
<comment type="caution">
    <text evidence="3">The sequence shown here is derived from an EMBL/GenBank/DDBJ whole genome shotgun (WGS) entry which is preliminary data.</text>
</comment>
<evidence type="ECO:0000313" key="4">
    <source>
        <dbReference type="Proteomes" id="UP001595821"/>
    </source>
</evidence>
<evidence type="ECO:0000313" key="3">
    <source>
        <dbReference type="EMBL" id="MFC4247622.1"/>
    </source>
</evidence>
<dbReference type="RefSeq" id="WP_246976032.1">
    <property type="nucleotide sequence ID" value="NZ_CP095398.1"/>
</dbReference>
<protein>
    <submittedName>
        <fullName evidence="3">YjiH family protein</fullName>
    </submittedName>
</protein>
<feature type="transmembrane region" description="Helical" evidence="1">
    <location>
        <begin position="477"/>
        <end position="500"/>
    </location>
</feature>
<feature type="transmembrane region" description="Helical" evidence="1">
    <location>
        <begin position="53"/>
        <end position="73"/>
    </location>
</feature>
<proteinExistence type="predicted"/>
<organism evidence="3 4">
    <name type="scientific">Natribaculum luteum</name>
    <dbReference type="NCBI Taxonomy" id="1586232"/>
    <lineage>
        <taxon>Archaea</taxon>
        <taxon>Methanobacteriati</taxon>
        <taxon>Methanobacteriota</taxon>
        <taxon>Stenosarchaea group</taxon>
        <taxon>Halobacteria</taxon>
        <taxon>Halobacteriales</taxon>
        <taxon>Natrialbaceae</taxon>
        <taxon>Natribaculum</taxon>
    </lineage>
</organism>
<name>A0ABD5P010_9EURY</name>
<accession>A0ABD5P010</accession>
<feature type="transmembrane region" description="Helical" evidence="1">
    <location>
        <begin position="98"/>
        <end position="121"/>
    </location>
</feature>
<evidence type="ECO:0000259" key="2">
    <source>
        <dbReference type="Pfam" id="PF07670"/>
    </source>
</evidence>
<dbReference type="EMBL" id="JBHSDJ010000081">
    <property type="protein sequence ID" value="MFC4247622.1"/>
    <property type="molecule type" value="Genomic_DNA"/>
</dbReference>
<feature type="transmembrane region" description="Helical" evidence="1">
    <location>
        <begin position="412"/>
        <end position="432"/>
    </location>
</feature>
<reference evidence="3 4" key="1">
    <citation type="journal article" date="2014" name="Int. J. Syst. Evol. Microbiol.">
        <title>Complete genome sequence of Corynebacterium casei LMG S-19264T (=DSM 44701T), isolated from a smear-ripened cheese.</title>
        <authorList>
            <consortium name="US DOE Joint Genome Institute (JGI-PGF)"/>
            <person name="Walter F."/>
            <person name="Albersmeier A."/>
            <person name="Kalinowski J."/>
            <person name="Ruckert C."/>
        </authorList>
    </citation>
    <scope>NUCLEOTIDE SEQUENCE [LARGE SCALE GENOMIC DNA]</scope>
    <source>
        <strain evidence="3 4">IBRC-M 10912</strain>
    </source>
</reference>
<keyword evidence="1" id="KW-1133">Transmembrane helix</keyword>
<feature type="transmembrane region" description="Helical" evidence="1">
    <location>
        <begin position="439"/>
        <end position="457"/>
    </location>
</feature>
<sequence>MRLLRNRSDGKSLSNYFGRTAWENDEHVSGDSAAPDSKTIDDVDLRKKRPRPLLKFILAFSIGSFFFLFPIGWNGQTTIPLDVVVGLIQEAFPTLLEYFTFGLIVAGGLLTTVSMANYHGIVTIDDELVGRFQLDYWQTSKIFWLFRVVGIAIAVPILLDTGPDWLLSGSTSGVVWDGLLLTIALVIPIGAVFVNLLAELGGLQFVGTLSQPMMRPLFKLPGRAALDSAASWLGSFSIGYYLTRNVFDRGGYNKREVFAICTCFATGNLGTVGAIAAVLGILHVFPIVVFLYLISVILTAVILVRIPPLSTVPNEFVAEPDPEPEFSGSFSDYVRFAFNEAIRTAEVGASIPRSAVEGLIDGMKLTGMMLGTILTIGMSAVILNQYTPVFAILSTPLVPILSAFGIPDPQMAATSVILGGAEMFIGATFAVGTDLITKVFVVIVVSSQAIFFAASAPMMVDMFDDIPIRFRDLFVLFLMRTALLIPITAALVHGALFVGLL</sequence>
<feature type="transmembrane region" description="Helical" evidence="1">
    <location>
        <begin position="257"/>
        <end position="282"/>
    </location>
</feature>
<keyword evidence="1" id="KW-0812">Transmembrane</keyword>